<evidence type="ECO:0000313" key="2">
    <source>
        <dbReference type="EMBL" id="EEP27810.1"/>
    </source>
</evidence>
<evidence type="ECO:0000256" key="1">
    <source>
        <dbReference type="SAM" id="MobiDB-lite"/>
    </source>
</evidence>
<evidence type="ECO:0000313" key="3">
    <source>
        <dbReference type="Proteomes" id="UP000003494"/>
    </source>
</evidence>
<sequence>MTNKGKDQRQVIRAEREGRPPYSRLRDMQRRIMAVGFIHGDEIFRHDYKFPVHIRRDYGRAE</sequence>
<organism evidence="2 3">
    <name type="scientific">Shuttleworthella satelles DSM 14600</name>
    <dbReference type="NCBI Taxonomy" id="626523"/>
    <lineage>
        <taxon>Bacteria</taxon>
        <taxon>Bacillati</taxon>
        <taxon>Bacillota</taxon>
        <taxon>Clostridia</taxon>
        <taxon>Lachnospirales</taxon>
        <taxon>Lachnospiraceae</taxon>
        <taxon>Shuttleworthella</taxon>
    </lineage>
</organism>
<dbReference type="AlphaFoldDB" id="C4GCW0"/>
<accession>C4GCW0</accession>
<dbReference type="Proteomes" id="UP000003494">
    <property type="component" value="Unassembled WGS sequence"/>
</dbReference>
<comment type="caution">
    <text evidence="2">The sequence shown here is derived from an EMBL/GenBank/DDBJ whole genome shotgun (WGS) entry which is preliminary data.</text>
</comment>
<feature type="region of interest" description="Disordered" evidence="1">
    <location>
        <begin position="1"/>
        <end position="21"/>
    </location>
</feature>
<proteinExistence type="predicted"/>
<protein>
    <submittedName>
        <fullName evidence="2">Uncharacterized protein</fullName>
    </submittedName>
</protein>
<dbReference type="HOGENOM" id="CLU_2901788_0_0_9"/>
<reference evidence="2" key="1">
    <citation type="submission" date="2009-04" db="EMBL/GenBank/DDBJ databases">
        <authorList>
            <person name="Weinstock G."/>
            <person name="Sodergren E."/>
            <person name="Clifton S."/>
            <person name="Fulton L."/>
            <person name="Fulton B."/>
            <person name="Courtney L."/>
            <person name="Fronick C."/>
            <person name="Harrison M."/>
            <person name="Strong C."/>
            <person name="Farmer C."/>
            <person name="Delahaunty K."/>
            <person name="Markovic C."/>
            <person name="Hall O."/>
            <person name="Minx P."/>
            <person name="Tomlinson C."/>
            <person name="Mitreva M."/>
            <person name="Nelson J."/>
            <person name="Hou S."/>
            <person name="Wollam A."/>
            <person name="Pepin K.H."/>
            <person name="Johnson M."/>
            <person name="Bhonagiri V."/>
            <person name="Nash W.E."/>
            <person name="Warren W."/>
            <person name="Chinwalla A."/>
            <person name="Mardis E.R."/>
            <person name="Wilson R.K."/>
        </authorList>
    </citation>
    <scope>NUCLEOTIDE SEQUENCE [LARGE SCALE GENOMIC DNA]</scope>
    <source>
        <strain evidence="2">DSM 14600</strain>
    </source>
</reference>
<gene>
    <name evidence="2" type="ORF">GCWU000342_01804</name>
</gene>
<keyword evidence="3" id="KW-1185">Reference proteome</keyword>
<name>C4GCW0_9FIRM</name>
<dbReference type="STRING" id="626523.GCWU000342_01804"/>
<dbReference type="EMBL" id="ACIP02000004">
    <property type="protein sequence ID" value="EEP27810.1"/>
    <property type="molecule type" value="Genomic_DNA"/>
</dbReference>